<dbReference type="GO" id="GO:0016301">
    <property type="term" value="F:kinase activity"/>
    <property type="evidence" value="ECO:0007669"/>
    <property type="project" value="UniProtKB-KW"/>
</dbReference>
<evidence type="ECO:0000313" key="1">
    <source>
        <dbReference type="EMBL" id="KMR05340.1"/>
    </source>
</evidence>
<dbReference type="InterPro" id="IPR032675">
    <property type="entry name" value="LRR_dom_sf"/>
</dbReference>
<accession>A0A0J7LB86</accession>
<sequence>MSHDVRDTRKPFAKACLSTESYGCVDYERKQRIIDSDWGGYALDLDLWEDSKSPVIQIRPNEISFDNRECCGFLSDRLIGTGSSFLTRSPENGLYVLVLNLKGTLDEVDLRGNACTKWPNYRNMLISSIPSVRFIDGAEVFTTEKVTSATLFASPLDLIAARKAAKLTLLEQLNINKTDDHVQPYDEISPPLMILTGPSALKKMALALHVARTIPDKPILMLTQSVDLHRDWIREKFDVHTWIRDSVENLLVVKIGKHREDREAETASCILNFVEEILDEIMHRLEFPSYGVSVRPQGTGATATDIILESKTMLPKVVIQRSELVSREEKRVALTKTESKDDVVKSFDQLLSEEKHARKELKV</sequence>
<reference evidence="1 2" key="1">
    <citation type="submission" date="2015-04" db="EMBL/GenBank/DDBJ databases">
        <title>Lasius niger genome sequencing.</title>
        <authorList>
            <person name="Konorov E.A."/>
            <person name="Nikitin M.A."/>
            <person name="Kirill M.V."/>
            <person name="Chang P."/>
        </authorList>
    </citation>
    <scope>NUCLEOTIDE SEQUENCE [LARGE SCALE GENOMIC DNA]</scope>
    <source>
        <tissue evidence="1">Whole</tissue>
    </source>
</reference>
<proteinExistence type="predicted"/>
<dbReference type="AlphaFoldDB" id="A0A0J7LB86"/>
<evidence type="ECO:0000313" key="2">
    <source>
        <dbReference type="Proteomes" id="UP000036403"/>
    </source>
</evidence>
<dbReference type="PaxDb" id="67767-A0A0J7LB86"/>
<name>A0A0J7LB86_LASNI</name>
<protein>
    <submittedName>
        <fullName evidence="1">Leucine-rich repeats and guanylate kinase domain-containing protein</fullName>
    </submittedName>
</protein>
<dbReference type="Proteomes" id="UP000036403">
    <property type="component" value="Unassembled WGS sequence"/>
</dbReference>
<dbReference type="EMBL" id="LBMM01000015">
    <property type="protein sequence ID" value="KMR05340.1"/>
    <property type="molecule type" value="Genomic_DNA"/>
</dbReference>
<keyword evidence="2" id="KW-1185">Reference proteome</keyword>
<gene>
    <name evidence="1" type="ORF">RF55_43</name>
</gene>
<organism evidence="1 2">
    <name type="scientific">Lasius niger</name>
    <name type="common">Black garden ant</name>
    <dbReference type="NCBI Taxonomy" id="67767"/>
    <lineage>
        <taxon>Eukaryota</taxon>
        <taxon>Metazoa</taxon>
        <taxon>Ecdysozoa</taxon>
        <taxon>Arthropoda</taxon>
        <taxon>Hexapoda</taxon>
        <taxon>Insecta</taxon>
        <taxon>Pterygota</taxon>
        <taxon>Neoptera</taxon>
        <taxon>Endopterygota</taxon>
        <taxon>Hymenoptera</taxon>
        <taxon>Apocrita</taxon>
        <taxon>Aculeata</taxon>
        <taxon>Formicoidea</taxon>
        <taxon>Formicidae</taxon>
        <taxon>Formicinae</taxon>
        <taxon>Lasius</taxon>
        <taxon>Lasius</taxon>
    </lineage>
</organism>
<keyword evidence="1" id="KW-0808">Transferase</keyword>
<keyword evidence="1" id="KW-0418">Kinase</keyword>
<dbReference type="OrthoDB" id="6334211at2759"/>
<comment type="caution">
    <text evidence="1">The sequence shown here is derived from an EMBL/GenBank/DDBJ whole genome shotgun (WGS) entry which is preliminary data.</text>
</comment>
<dbReference type="Gene3D" id="3.80.10.10">
    <property type="entry name" value="Ribonuclease Inhibitor"/>
    <property type="match status" value="1"/>
</dbReference>